<accession>A0A314ZKF8</accession>
<protein>
    <submittedName>
        <fullName evidence="1">Uncharacterized protein</fullName>
    </submittedName>
</protein>
<organism evidence="1 2">
    <name type="scientific">Prunus yedoensis var. nudiflora</name>
    <dbReference type="NCBI Taxonomy" id="2094558"/>
    <lineage>
        <taxon>Eukaryota</taxon>
        <taxon>Viridiplantae</taxon>
        <taxon>Streptophyta</taxon>
        <taxon>Embryophyta</taxon>
        <taxon>Tracheophyta</taxon>
        <taxon>Spermatophyta</taxon>
        <taxon>Magnoliopsida</taxon>
        <taxon>eudicotyledons</taxon>
        <taxon>Gunneridae</taxon>
        <taxon>Pentapetalae</taxon>
        <taxon>rosids</taxon>
        <taxon>fabids</taxon>
        <taxon>Rosales</taxon>
        <taxon>Rosaceae</taxon>
        <taxon>Amygdaloideae</taxon>
        <taxon>Amygdaleae</taxon>
        <taxon>Prunus</taxon>
    </lineage>
</organism>
<dbReference type="EMBL" id="PJQY01000003">
    <property type="protein sequence ID" value="PQQ21882.1"/>
    <property type="molecule type" value="Genomic_DNA"/>
</dbReference>
<dbReference type="AlphaFoldDB" id="A0A314ZKF8"/>
<keyword evidence="2" id="KW-1185">Reference proteome</keyword>
<evidence type="ECO:0000313" key="2">
    <source>
        <dbReference type="Proteomes" id="UP000250321"/>
    </source>
</evidence>
<reference evidence="1 2" key="1">
    <citation type="submission" date="2018-02" db="EMBL/GenBank/DDBJ databases">
        <title>Draft genome of wild Prunus yedoensis var. nudiflora.</title>
        <authorList>
            <person name="Baek S."/>
            <person name="Kim J.-H."/>
            <person name="Choi K."/>
            <person name="Kim G.-B."/>
            <person name="Cho A."/>
            <person name="Jang H."/>
            <person name="Shin C.-H."/>
            <person name="Yu H.-J."/>
            <person name="Mun J.-H."/>
        </authorList>
    </citation>
    <scope>NUCLEOTIDE SEQUENCE [LARGE SCALE GENOMIC DNA]</scope>
    <source>
        <strain evidence="2">cv. Jeju island</strain>
        <tissue evidence="1">Leaf</tissue>
    </source>
</reference>
<name>A0A314ZKF8_PRUYE</name>
<evidence type="ECO:0000313" key="1">
    <source>
        <dbReference type="EMBL" id="PQQ21882.1"/>
    </source>
</evidence>
<proteinExistence type="predicted"/>
<dbReference type="Proteomes" id="UP000250321">
    <property type="component" value="Unassembled WGS sequence"/>
</dbReference>
<comment type="caution">
    <text evidence="1">The sequence shown here is derived from an EMBL/GenBank/DDBJ whole genome shotgun (WGS) entry which is preliminary data.</text>
</comment>
<sequence length="67" mass="7546">MRERKIRCHMITEGQVNAGGNIVFLPLDGLEGSAAYATQLHCIIAFEEFYRLKATKINPGNFSRIFS</sequence>
<gene>
    <name evidence="1" type="ORF">Pyn_38300</name>
</gene>